<dbReference type="EMBL" id="JBHSFV010000009">
    <property type="protein sequence ID" value="MFC4635041.1"/>
    <property type="molecule type" value="Genomic_DNA"/>
</dbReference>
<evidence type="ECO:0000313" key="4">
    <source>
        <dbReference type="Proteomes" id="UP001596043"/>
    </source>
</evidence>
<protein>
    <submittedName>
        <fullName evidence="3">Beta strand repeat-containing protein</fullName>
    </submittedName>
</protein>
<comment type="caution">
    <text evidence="3">The sequence shown here is derived from an EMBL/GenBank/DDBJ whole genome shotgun (WGS) entry which is preliminary data.</text>
</comment>
<dbReference type="Pfam" id="PF17803">
    <property type="entry name" value="Cadherin_4"/>
    <property type="match status" value="1"/>
</dbReference>
<dbReference type="PROSITE" id="PS50268">
    <property type="entry name" value="CADHERIN_2"/>
    <property type="match status" value="1"/>
</dbReference>
<dbReference type="InterPro" id="IPR015919">
    <property type="entry name" value="Cadherin-like_sf"/>
</dbReference>
<proteinExistence type="predicted"/>
<dbReference type="Gene3D" id="2.60.40.3440">
    <property type="match status" value="2"/>
</dbReference>
<name>A0ABV9I096_9FLAO</name>
<dbReference type="PROSITE" id="PS00018">
    <property type="entry name" value="EF_HAND_1"/>
    <property type="match status" value="1"/>
</dbReference>
<evidence type="ECO:0000313" key="3">
    <source>
        <dbReference type="EMBL" id="MFC4635041.1"/>
    </source>
</evidence>
<dbReference type="InterPro" id="IPR040853">
    <property type="entry name" value="RapA2_cadherin-like"/>
</dbReference>
<feature type="domain" description="Cadherin" evidence="2">
    <location>
        <begin position="1110"/>
        <end position="1204"/>
    </location>
</feature>
<feature type="compositionally biased region" description="Low complexity" evidence="1">
    <location>
        <begin position="965"/>
        <end position="974"/>
    </location>
</feature>
<dbReference type="InterPro" id="IPR010221">
    <property type="entry name" value="VCBS_dom"/>
</dbReference>
<dbReference type="InterPro" id="IPR002126">
    <property type="entry name" value="Cadherin-like_dom"/>
</dbReference>
<accession>A0ABV9I096</accession>
<gene>
    <name evidence="3" type="ORF">ACFO3O_14060</name>
</gene>
<dbReference type="InterPro" id="IPR018247">
    <property type="entry name" value="EF_Hand_1_Ca_BS"/>
</dbReference>
<dbReference type="RefSeq" id="WP_379979885.1">
    <property type="nucleotide sequence ID" value="NZ_JBHSFV010000009.1"/>
</dbReference>
<feature type="non-terminal residue" evidence="3">
    <location>
        <position position="1288"/>
    </location>
</feature>
<dbReference type="NCBIfam" id="TIGR01965">
    <property type="entry name" value="VCBS_repeat"/>
    <property type="match status" value="2"/>
</dbReference>
<dbReference type="Proteomes" id="UP001596043">
    <property type="component" value="Unassembled WGS sequence"/>
</dbReference>
<evidence type="ECO:0000256" key="1">
    <source>
        <dbReference type="SAM" id="MobiDB-lite"/>
    </source>
</evidence>
<keyword evidence="4" id="KW-1185">Reference proteome</keyword>
<organism evidence="3 4">
    <name type="scientific">Dokdonia ponticola</name>
    <dbReference type="NCBI Taxonomy" id="2041041"/>
    <lineage>
        <taxon>Bacteria</taxon>
        <taxon>Pseudomonadati</taxon>
        <taxon>Bacteroidota</taxon>
        <taxon>Flavobacteriia</taxon>
        <taxon>Flavobacteriales</taxon>
        <taxon>Flavobacteriaceae</taxon>
        <taxon>Dokdonia</taxon>
    </lineage>
</organism>
<feature type="region of interest" description="Disordered" evidence="1">
    <location>
        <begin position="947"/>
        <end position="974"/>
    </location>
</feature>
<sequence>MTINTRFSSKIRNLHPIVTYRLLCIALICISHGNLFSQTITTAGNTDNFNGLDKSLDLKISPLQHNDQDTGKESFRNYVSLKSKKKATRNTRTVTTLDLNGPDAGVDNSVDAVIGFVARPIDIDNVVSSSSGTVTSATITFSSDPSGVPSGAPDANDLIALFNSAGAFLGTVPINNAFGPFNQTYGANTFTIQTTGNGVYNITENAGAPIQTANLEAFLYNFAYAHSGGTVTEGIRYMIVSVTDPNNTLTATSEINLTRPPVAVDDTNTIIANATVPVSGNLLSNDTDPTPGDVLSVTEVYGFSTAVNATYATTYGFITAQSDGSYDYIVDINNIAVRGLGNGASITDVLSYTITDLNGNLDFGYLTITINGVDELPVATDNTNIVTLSASNTTDGNVIFDDDGFGVDVGDRPLAQLIWENEYADNDPINGTSRLINGVNVSFTTVDLGGVGTAANQTVDFGTNGGHTGYLLFNSNPAVNPSQNNTLIIDFDTPVANLFFTISDIDYSQGTSWQDQIQVAGSLDGANVVYNAQPNGSVVTVGSDTFYGTGSVPANDAHGNVSFYFDTPVDQIILNYNYGPDVTDADPANQIAGLTDLNWQDTGVPRVEQVFGNTANVGVSIPTTYGFIVLNGDGTYTYTVDTSNPAVINLLVGETLTDVIPYTLIDSVDASGNRDTANLTITVNGAATDVDLDGVVDGVDLDNDNDGILDTDEFNCSPGFVNLAQTFTNADTGTNGGSATATLTNLYPFNGVDVDATFELLGTVVWQSGVSSQGPTPGVSGTYIETQPNTTNFPNGDVAVYTYTFSEPVYNVAFKFGGLDNSDRADFNAMNGGANTPVFLTDIDLGANGIFSGQSVVSNATANNAPNNAIQVSIPGPVTEIIITAGKQNGNSGAVTMQFFELEYCIGQDTDGDTILDHLDTDSDNDGCPDAVEGAGTFVQSDLTTSNNLADDDEGQVDANGVPETSGGATQQQGTTAAVTQATQVVVTTDVSDQAVVTGGTTFTVVARGDDATGYTTGTPDYGTPGNANAGLNYQWYIGDPNAGGTLIDGSDTNFEDFTTATLTILDVTGLGGTEFFVVVTHDTNECIALESSGFLIVPIIQDDIATTQEDTPVDIDVIDNDDVTGATFEVTDVTDPANGTVTINPDGTVTYTPDPDFNGTDTFEYTVTVTNPDGSTTTETATVTVTVTPADDVMDDTATTPEDTPVDIAVLDNDTFDPTATIEVTDVTDPNNGTVTINPDGTVTYTPDPDFNGTDTFEYTVTVTNPDGSTTTETATVVVTVTPADDV</sequence>
<dbReference type="Pfam" id="PF17963">
    <property type="entry name" value="Big_9"/>
    <property type="match status" value="2"/>
</dbReference>
<reference evidence="4" key="1">
    <citation type="journal article" date="2019" name="Int. J. Syst. Evol. Microbiol.">
        <title>The Global Catalogue of Microorganisms (GCM) 10K type strain sequencing project: providing services to taxonomists for standard genome sequencing and annotation.</title>
        <authorList>
            <consortium name="The Broad Institute Genomics Platform"/>
            <consortium name="The Broad Institute Genome Sequencing Center for Infectious Disease"/>
            <person name="Wu L."/>
            <person name="Ma J."/>
        </authorList>
    </citation>
    <scope>NUCLEOTIDE SEQUENCE [LARGE SCALE GENOMIC DNA]</scope>
    <source>
        <strain evidence="4">YJ-61-S</strain>
    </source>
</reference>
<dbReference type="SUPFAM" id="SSF49313">
    <property type="entry name" value="Cadherin-like"/>
    <property type="match status" value="1"/>
</dbReference>
<evidence type="ECO:0000259" key="2">
    <source>
        <dbReference type="PROSITE" id="PS50268"/>
    </source>
</evidence>